<dbReference type="GeneID" id="25905313"/>
<evidence type="ECO:0000259" key="2">
    <source>
        <dbReference type="PROSITE" id="PS50102"/>
    </source>
</evidence>
<evidence type="ECO:0000313" key="3">
    <source>
        <dbReference type="EMBL" id="KNC82915.1"/>
    </source>
</evidence>
<organism evidence="3 4">
    <name type="scientific">Sphaeroforma arctica JP610</name>
    <dbReference type="NCBI Taxonomy" id="667725"/>
    <lineage>
        <taxon>Eukaryota</taxon>
        <taxon>Ichthyosporea</taxon>
        <taxon>Ichthyophonida</taxon>
        <taxon>Sphaeroforma</taxon>
    </lineage>
</organism>
<name>A0A0L0G1D9_9EUKA</name>
<dbReference type="SUPFAM" id="SSF54928">
    <property type="entry name" value="RNA-binding domain, RBD"/>
    <property type="match status" value="1"/>
</dbReference>
<gene>
    <name evidence="3" type="ORF">SARC_04809</name>
</gene>
<dbReference type="CDD" id="cd12246">
    <property type="entry name" value="RRM1_U1A_like"/>
    <property type="match status" value="1"/>
</dbReference>
<dbReference type="STRING" id="667725.A0A0L0G1D9"/>
<feature type="domain" description="RRM" evidence="2">
    <location>
        <begin position="12"/>
        <end position="91"/>
    </location>
</feature>
<sequence>MPEQIQGSPQSQTVYISNLNEKVKIPALKLALTAIFSQFGEIIEVSARNTLKCRGQAWVAFKTVDSAVQAVEALQGFVFHGKDMELNVMLHR</sequence>
<dbReference type="PROSITE" id="PS50102">
    <property type="entry name" value="RRM"/>
    <property type="match status" value="1"/>
</dbReference>
<dbReference type="SMART" id="SM00360">
    <property type="entry name" value="RRM"/>
    <property type="match status" value="1"/>
</dbReference>
<dbReference type="OrthoDB" id="277802at2759"/>
<dbReference type="Gene3D" id="3.30.70.330">
    <property type="match status" value="1"/>
</dbReference>
<dbReference type="Pfam" id="PF00076">
    <property type="entry name" value="RRM_1"/>
    <property type="match status" value="1"/>
</dbReference>
<reference evidence="3 4" key="1">
    <citation type="submission" date="2011-02" db="EMBL/GenBank/DDBJ databases">
        <title>The Genome Sequence of Sphaeroforma arctica JP610.</title>
        <authorList>
            <consortium name="The Broad Institute Genome Sequencing Platform"/>
            <person name="Russ C."/>
            <person name="Cuomo C."/>
            <person name="Young S.K."/>
            <person name="Zeng Q."/>
            <person name="Gargeya S."/>
            <person name="Alvarado L."/>
            <person name="Berlin A."/>
            <person name="Chapman S.B."/>
            <person name="Chen Z."/>
            <person name="Freedman E."/>
            <person name="Gellesch M."/>
            <person name="Goldberg J."/>
            <person name="Griggs A."/>
            <person name="Gujja S."/>
            <person name="Heilman E."/>
            <person name="Heiman D."/>
            <person name="Howarth C."/>
            <person name="Mehta T."/>
            <person name="Neiman D."/>
            <person name="Pearson M."/>
            <person name="Roberts A."/>
            <person name="Saif S."/>
            <person name="Shea T."/>
            <person name="Shenoy N."/>
            <person name="Sisk P."/>
            <person name="Stolte C."/>
            <person name="Sykes S."/>
            <person name="White J."/>
            <person name="Yandava C."/>
            <person name="Burger G."/>
            <person name="Gray M.W."/>
            <person name="Holland P.W.H."/>
            <person name="King N."/>
            <person name="Lang F.B.F."/>
            <person name="Roger A.J."/>
            <person name="Ruiz-Trillo I."/>
            <person name="Haas B."/>
            <person name="Nusbaum C."/>
            <person name="Birren B."/>
        </authorList>
    </citation>
    <scope>NUCLEOTIDE SEQUENCE [LARGE SCALE GENOMIC DNA]</scope>
    <source>
        <strain evidence="3 4">JP610</strain>
    </source>
</reference>
<keyword evidence="1" id="KW-0694">RNA-binding</keyword>
<evidence type="ECO:0000256" key="1">
    <source>
        <dbReference type="PROSITE-ProRule" id="PRU00176"/>
    </source>
</evidence>
<accession>A0A0L0G1D9</accession>
<dbReference type="GO" id="GO:0003723">
    <property type="term" value="F:RNA binding"/>
    <property type="evidence" value="ECO:0007669"/>
    <property type="project" value="UniProtKB-UniRule"/>
</dbReference>
<dbReference type="Proteomes" id="UP000054560">
    <property type="component" value="Unassembled WGS sequence"/>
</dbReference>
<dbReference type="InterPro" id="IPR035979">
    <property type="entry name" value="RBD_domain_sf"/>
</dbReference>
<evidence type="ECO:0000313" key="4">
    <source>
        <dbReference type="Proteomes" id="UP000054560"/>
    </source>
</evidence>
<dbReference type="eggNOG" id="KOG4206">
    <property type="taxonomic scope" value="Eukaryota"/>
</dbReference>
<proteinExistence type="predicted"/>
<dbReference type="InterPro" id="IPR012677">
    <property type="entry name" value="Nucleotide-bd_a/b_plait_sf"/>
</dbReference>
<dbReference type="RefSeq" id="XP_014156817.1">
    <property type="nucleotide sequence ID" value="XM_014301342.1"/>
</dbReference>
<protein>
    <recommendedName>
        <fullName evidence="2">RRM domain-containing protein</fullName>
    </recommendedName>
</protein>
<dbReference type="EMBL" id="KQ241880">
    <property type="protein sequence ID" value="KNC82915.1"/>
    <property type="molecule type" value="Genomic_DNA"/>
</dbReference>
<dbReference type="AlphaFoldDB" id="A0A0L0G1D9"/>
<dbReference type="InterPro" id="IPR000504">
    <property type="entry name" value="RRM_dom"/>
</dbReference>
<keyword evidence="4" id="KW-1185">Reference proteome</keyword>